<dbReference type="RefSeq" id="WP_126122061.1">
    <property type="nucleotide sequence ID" value="NZ_RXHJ01000044.1"/>
</dbReference>
<keyword evidence="1" id="KW-0378">Hydrolase</keyword>
<dbReference type="PRINTS" id="PR00413">
    <property type="entry name" value="HADHALOGNASE"/>
</dbReference>
<dbReference type="EMBL" id="RXHJ01000044">
    <property type="protein sequence ID" value="RSZ61172.1"/>
    <property type="molecule type" value="Genomic_DNA"/>
</dbReference>
<comment type="caution">
    <text evidence="1">The sequence shown here is derived from an EMBL/GenBank/DDBJ whole genome shotgun (WGS) entry which is preliminary data.</text>
</comment>
<name>A0A430HUM2_9CORY</name>
<reference evidence="1 2" key="1">
    <citation type="submission" date="2018-12" db="EMBL/GenBank/DDBJ databases">
        <title>YIM 101343 draft genome.</title>
        <authorList>
            <person name="Chen X."/>
        </authorList>
    </citation>
    <scope>NUCLEOTIDE SEQUENCE [LARGE SCALE GENOMIC DNA]</scope>
    <source>
        <strain evidence="1 2">YIM 101343</strain>
    </source>
</reference>
<organism evidence="1 2">
    <name type="scientific">Corynebacterium hylobatis</name>
    <dbReference type="NCBI Taxonomy" id="1859290"/>
    <lineage>
        <taxon>Bacteria</taxon>
        <taxon>Bacillati</taxon>
        <taxon>Actinomycetota</taxon>
        <taxon>Actinomycetes</taxon>
        <taxon>Mycobacteriales</taxon>
        <taxon>Corynebacteriaceae</taxon>
        <taxon>Corynebacterium</taxon>
    </lineage>
</organism>
<dbReference type="AlphaFoldDB" id="A0A430HUM2"/>
<protein>
    <submittedName>
        <fullName evidence="1">HAD family hydrolase</fullName>
    </submittedName>
</protein>
<accession>A0A430HUM2</accession>
<dbReference type="Gene3D" id="3.40.50.1000">
    <property type="entry name" value="HAD superfamily/HAD-like"/>
    <property type="match status" value="1"/>
</dbReference>
<dbReference type="SFLD" id="SFLDS00003">
    <property type="entry name" value="Haloacid_Dehalogenase"/>
    <property type="match status" value="1"/>
</dbReference>
<dbReference type="InterPro" id="IPR051806">
    <property type="entry name" value="HAD-like_SPP"/>
</dbReference>
<dbReference type="PANTHER" id="PTHR43481">
    <property type="entry name" value="FRUCTOSE-1-PHOSPHATE PHOSPHATASE"/>
    <property type="match status" value="1"/>
</dbReference>
<proteinExistence type="predicted"/>
<dbReference type="SFLD" id="SFLDG01129">
    <property type="entry name" value="C1.5:_HAD__Beta-PGM__Phosphata"/>
    <property type="match status" value="1"/>
</dbReference>
<dbReference type="InterPro" id="IPR023214">
    <property type="entry name" value="HAD_sf"/>
</dbReference>
<evidence type="ECO:0000313" key="2">
    <source>
        <dbReference type="Proteomes" id="UP000274907"/>
    </source>
</evidence>
<dbReference type="InterPro" id="IPR023198">
    <property type="entry name" value="PGP-like_dom2"/>
</dbReference>
<dbReference type="Gene3D" id="1.10.150.240">
    <property type="entry name" value="Putative phosphatase, domain 2"/>
    <property type="match status" value="1"/>
</dbReference>
<dbReference type="NCBIfam" id="TIGR01509">
    <property type="entry name" value="HAD-SF-IA-v3"/>
    <property type="match status" value="1"/>
</dbReference>
<dbReference type="InterPro" id="IPR006439">
    <property type="entry name" value="HAD-SF_hydro_IA"/>
</dbReference>
<dbReference type="GO" id="GO:0050308">
    <property type="term" value="F:sugar-phosphatase activity"/>
    <property type="evidence" value="ECO:0007669"/>
    <property type="project" value="TreeGrafter"/>
</dbReference>
<dbReference type="PANTHER" id="PTHR43481:SF4">
    <property type="entry name" value="GLYCEROL-1-PHOSPHATE PHOSPHOHYDROLASE 1-RELATED"/>
    <property type="match status" value="1"/>
</dbReference>
<dbReference type="InterPro" id="IPR036412">
    <property type="entry name" value="HAD-like_sf"/>
</dbReference>
<keyword evidence="2" id="KW-1185">Reference proteome</keyword>
<dbReference type="SUPFAM" id="SSF56784">
    <property type="entry name" value="HAD-like"/>
    <property type="match status" value="1"/>
</dbReference>
<dbReference type="Pfam" id="PF00702">
    <property type="entry name" value="Hydrolase"/>
    <property type="match status" value="1"/>
</dbReference>
<evidence type="ECO:0000313" key="1">
    <source>
        <dbReference type="EMBL" id="RSZ61172.1"/>
    </source>
</evidence>
<dbReference type="Proteomes" id="UP000274907">
    <property type="component" value="Unassembled WGS sequence"/>
</dbReference>
<dbReference type="OrthoDB" id="9800058at2"/>
<gene>
    <name evidence="1" type="ORF">EAH68_14645</name>
</gene>
<sequence length="210" mass="22615">MIYEAILFDIDGTLVDSTSSVEYVWRTWAAANDLDGDHIMSISHGRRSRDTLAELLLEEHIDTALADMRVLELETMHTVRALPATVEILSALPRDRWAAVTSGDRPLMTARMEACGLPVPDVMVTSEEVTRGKPDPEGYLLAASRLGVDPRSCLVIEDAPAGLQAGRAAGGGVLAVATSHDPAELEGYDLVPDLSHVTVTPVETGIRVVF</sequence>